<dbReference type="InterPro" id="IPR003346">
    <property type="entry name" value="Transposase_20"/>
</dbReference>
<keyword evidence="1" id="KW-0175">Coiled coil</keyword>
<evidence type="ECO:0000313" key="5">
    <source>
        <dbReference type="Proteomes" id="UP000197092"/>
    </source>
</evidence>
<dbReference type="NCBIfam" id="NF033542">
    <property type="entry name" value="transpos_IS110"/>
    <property type="match status" value="1"/>
</dbReference>
<dbReference type="AlphaFoldDB" id="A0AAN1KQF1"/>
<dbReference type="RefSeq" id="WP_088878401.1">
    <property type="nucleotide sequence ID" value="NZ_CP018309.1"/>
</dbReference>
<dbReference type="Pfam" id="PF02371">
    <property type="entry name" value="Transposase_20"/>
    <property type="match status" value="1"/>
</dbReference>
<protein>
    <submittedName>
        <fullName evidence="4">IS110 family transposase</fullName>
    </submittedName>
</protein>
<evidence type="ECO:0000259" key="2">
    <source>
        <dbReference type="Pfam" id="PF01548"/>
    </source>
</evidence>
<dbReference type="KEGG" id="vsh:BSZ05_21910"/>
<feature type="domain" description="Transposase IS116/IS110/IS902 C-terminal" evidence="3">
    <location>
        <begin position="221"/>
        <end position="295"/>
    </location>
</feature>
<evidence type="ECO:0000259" key="3">
    <source>
        <dbReference type="Pfam" id="PF02371"/>
    </source>
</evidence>
<dbReference type="EMBL" id="CP018309">
    <property type="protein sequence ID" value="ASI92458.1"/>
    <property type="molecule type" value="Genomic_DNA"/>
</dbReference>
<dbReference type="GO" id="GO:0004803">
    <property type="term" value="F:transposase activity"/>
    <property type="evidence" value="ECO:0007669"/>
    <property type="project" value="InterPro"/>
</dbReference>
<dbReference type="PANTHER" id="PTHR33055">
    <property type="entry name" value="TRANSPOSASE FOR INSERTION SEQUENCE ELEMENT IS1111A"/>
    <property type="match status" value="1"/>
</dbReference>
<organism evidence="4 5">
    <name type="scientific">Vibrio mediterranei</name>
    <dbReference type="NCBI Taxonomy" id="689"/>
    <lineage>
        <taxon>Bacteria</taxon>
        <taxon>Pseudomonadati</taxon>
        <taxon>Pseudomonadota</taxon>
        <taxon>Gammaproteobacteria</taxon>
        <taxon>Vibrionales</taxon>
        <taxon>Vibrionaceae</taxon>
        <taxon>Vibrio</taxon>
    </lineage>
</organism>
<dbReference type="InterPro" id="IPR002525">
    <property type="entry name" value="Transp_IS110-like_N"/>
</dbReference>
<proteinExistence type="predicted"/>
<gene>
    <name evidence="4" type="ORF">BSZ05_21910</name>
</gene>
<reference evidence="5" key="1">
    <citation type="submission" date="2016-12" db="EMBL/GenBank/DDBJ databases">
        <title>Comparative genomic analysis reveals the diversity, evolution, and environmental adaptation strategies of the genus Vibrio.</title>
        <authorList>
            <person name="Lin H."/>
            <person name="Wang X."/>
            <person name="Zhang X.-H."/>
        </authorList>
    </citation>
    <scope>NUCLEOTIDE SEQUENCE [LARGE SCALE GENOMIC DNA]</scope>
    <source>
        <strain evidence="5">QT6D1</strain>
    </source>
</reference>
<feature type="coiled-coil region" evidence="1">
    <location>
        <begin position="182"/>
        <end position="209"/>
    </location>
</feature>
<dbReference type="Proteomes" id="UP000197092">
    <property type="component" value="Chromosome 2"/>
</dbReference>
<accession>A0AAN1KQF1</accession>
<name>A0AAN1KQF1_9VIBR</name>
<dbReference type="GO" id="GO:0006313">
    <property type="term" value="P:DNA transposition"/>
    <property type="evidence" value="ECO:0007669"/>
    <property type="project" value="InterPro"/>
</dbReference>
<dbReference type="PANTHER" id="PTHR33055:SF3">
    <property type="entry name" value="PUTATIVE TRANSPOSASE FOR IS117-RELATED"/>
    <property type="match status" value="1"/>
</dbReference>
<feature type="domain" description="Transposase IS110-like N-terminal" evidence="2">
    <location>
        <begin position="9"/>
        <end position="147"/>
    </location>
</feature>
<dbReference type="GO" id="GO:0003677">
    <property type="term" value="F:DNA binding"/>
    <property type="evidence" value="ECO:0007669"/>
    <property type="project" value="InterPro"/>
</dbReference>
<evidence type="ECO:0000313" key="4">
    <source>
        <dbReference type="EMBL" id="ASI92458.1"/>
    </source>
</evidence>
<sequence length="348" mass="39115">MSDYSYFGGIDLAKNHFSLHVVDQKGKVILHKSVTRSKLLTTISNLPHMRIGLEACGGAHYWARTLNKLGHDTLIMAAKYVAPYRTKGKNDLNDAVAICEAVQRPATRFVPTKSPEQQAILSVHRMREHWVRERTAIMNRIRALLSEFGLVIPVGRSSLMKQVPLMLEDAENELPQLARVVLHDAYQHLAALNQHLDALNQRIADTEQTFESFAKISDNVQRIMKVRGIGPQTATAILASIGNGAQFDKSRDFSAWLGLVPKQYSTGGKPKLDRITKHGDKYLRTLLVHGARTVIANLGDKQDRLSQWCRNVLERRGMNRAIVALAAKNARIIWSLLHNQTEYKNYAA</sequence>
<dbReference type="Pfam" id="PF01548">
    <property type="entry name" value="DEDD_Tnp_IS110"/>
    <property type="match status" value="1"/>
</dbReference>
<evidence type="ECO:0000256" key="1">
    <source>
        <dbReference type="SAM" id="Coils"/>
    </source>
</evidence>
<dbReference type="InterPro" id="IPR047650">
    <property type="entry name" value="Transpos_IS110"/>
</dbReference>